<feature type="domain" description="Mce/MlaD" evidence="2">
    <location>
        <begin position="29"/>
        <end position="108"/>
    </location>
</feature>
<protein>
    <submittedName>
        <fullName evidence="3">MCE family protein</fullName>
    </submittedName>
</protein>
<dbReference type="InterPro" id="IPR052336">
    <property type="entry name" value="MlaD_Phospholipid_Transporter"/>
</dbReference>
<evidence type="ECO:0000256" key="1">
    <source>
        <dbReference type="SAM" id="MobiDB-lite"/>
    </source>
</evidence>
<dbReference type="PANTHER" id="PTHR33371">
    <property type="entry name" value="INTERMEMBRANE PHOSPHOLIPID TRANSPORT SYSTEM BINDING PROTEIN MLAD-RELATED"/>
    <property type="match status" value="1"/>
</dbReference>
<sequence length="446" mass="47272">MTPARGLALAAIAAAVVVVAVLLLTGRSGHEYTLLFQNAGQLVKDNDVQIGGRRIGRVAEIKLTPDNLARVRIQVDAPYAPLHQGTTAQIRAGSLSGVANRYIALSPGPNSAPKLDDGATLALDRTTAPVDLDQLFDTLDPRTRKALQDVIKGSATQYAGKGAQANEALKYFNPALSTTSRLVNELTRDQQSLQDFVTYTARATTALAERRDDLSGLVANANAASGAIGSESASLDQALTSLPSTLRNANSTFVDLRSTLDDLDKLVDASKPVAPKLAPFFRRLRPLVTGAQPTIDDLSTLISRPGVDNDLIDLLKKQPRLTRVAGPAFQHTIAGLRQGTPVLQFIRPYAPDLIGWFRDFGQTTANYDANGHFARISPLVGAFQLTTSPSGTRTLNPLPASQRVTGLEAGKVRRCPGSATQTAADGSNPYTPEGSDCDPSIVPPGP</sequence>
<evidence type="ECO:0000259" key="2">
    <source>
        <dbReference type="Pfam" id="PF02470"/>
    </source>
</evidence>
<organism evidence="3 4">
    <name type="scientific">Baekduia soli</name>
    <dbReference type="NCBI Taxonomy" id="496014"/>
    <lineage>
        <taxon>Bacteria</taxon>
        <taxon>Bacillati</taxon>
        <taxon>Actinomycetota</taxon>
        <taxon>Thermoleophilia</taxon>
        <taxon>Solirubrobacterales</taxon>
        <taxon>Baekduiaceae</taxon>
        <taxon>Baekduia</taxon>
    </lineage>
</organism>
<dbReference type="RefSeq" id="WP_146922540.1">
    <property type="nucleotide sequence ID" value="NZ_CP042430.1"/>
</dbReference>
<dbReference type="PANTHER" id="PTHR33371:SF4">
    <property type="entry name" value="INTERMEMBRANE PHOSPHOLIPID TRANSPORT SYSTEM BINDING PROTEIN MLAD"/>
    <property type="match status" value="1"/>
</dbReference>
<dbReference type="EMBL" id="CP042430">
    <property type="protein sequence ID" value="QEC50177.1"/>
    <property type="molecule type" value="Genomic_DNA"/>
</dbReference>
<gene>
    <name evidence="3" type="ORF">FSW04_23085</name>
</gene>
<dbReference type="Proteomes" id="UP000321805">
    <property type="component" value="Chromosome"/>
</dbReference>
<feature type="compositionally biased region" description="Polar residues" evidence="1">
    <location>
        <begin position="418"/>
        <end position="430"/>
    </location>
</feature>
<reference evidence="3 4" key="1">
    <citation type="journal article" date="2018" name="J. Microbiol.">
        <title>Baekduia soli gen. nov., sp. nov., a novel bacterium isolated from the soil of Baekdu Mountain and proposal of a novel family name, Baekduiaceae fam. nov.</title>
        <authorList>
            <person name="An D.S."/>
            <person name="Siddiqi M.Z."/>
            <person name="Kim K.H."/>
            <person name="Yu H.S."/>
            <person name="Im W.T."/>
        </authorList>
    </citation>
    <scope>NUCLEOTIDE SEQUENCE [LARGE SCALE GENOMIC DNA]</scope>
    <source>
        <strain evidence="3 4">BR7-21</strain>
    </source>
</reference>
<dbReference type="AlphaFoldDB" id="A0A5B8UAZ9"/>
<name>A0A5B8UAZ9_9ACTN</name>
<keyword evidence="4" id="KW-1185">Reference proteome</keyword>
<dbReference type="InterPro" id="IPR003399">
    <property type="entry name" value="Mce/MlaD"/>
</dbReference>
<accession>A0A5B8UAZ9</accession>
<dbReference type="OrthoDB" id="5241082at2"/>
<dbReference type="Pfam" id="PF02470">
    <property type="entry name" value="MlaD"/>
    <property type="match status" value="1"/>
</dbReference>
<dbReference type="KEGG" id="bsol:FSW04_23085"/>
<feature type="region of interest" description="Disordered" evidence="1">
    <location>
        <begin position="409"/>
        <end position="446"/>
    </location>
</feature>
<evidence type="ECO:0000313" key="3">
    <source>
        <dbReference type="EMBL" id="QEC50177.1"/>
    </source>
</evidence>
<evidence type="ECO:0000313" key="4">
    <source>
        <dbReference type="Proteomes" id="UP000321805"/>
    </source>
</evidence>
<proteinExistence type="predicted"/>